<accession>A0ABQ3MG66</accession>
<organism evidence="1 2">
    <name type="scientific">Lentzea cavernae</name>
    <dbReference type="NCBI Taxonomy" id="2020703"/>
    <lineage>
        <taxon>Bacteria</taxon>
        <taxon>Bacillati</taxon>
        <taxon>Actinomycetota</taxon>
        <taxon>Actinomycetes</taxon>
        <taxon>Pseudonocardiales</taxon>
        <taxon>Pseudonocardiaceae</taxon>
        <taxon>Lentzea</taxon>
    </lineage>
</organism>
<proteinExistence type="predicted"/>
<keyword evidence="2" id="KW-1185">Reference proteome</keyword>
<name>A0ABQ3MG66_9PSEU</name>
<evidence type="ECO:0000313" key="2">
    <source>
        <dbReference type="Proteomes" id="UP000605568"/>
    </source>
</evidence>
<protein>
    <submittedName>
        <fullName evidence="1">Uncharacterized protein</fullName>
    </submittedName>
</protein>
<gene>
    <name evidence="1" type="ORF">GCM10017774_37810</name>
</gene>
<dbReference type="EMBL" id="BNAR01000005">
    <property type="protein sequence ID" value="GHH42106.1"/>
    <property type="molecule type" value="Genomic_DNA"/>
</dbReference>
<evidence type="ECO:0000313" key="1">
    <source>
        <dbReference type="EMBL" id="GHH42106.1"/>
    </source>
</evidence>
<sequence length="57" mass="5904">MLCQAFQCVKPGQADRRLVRAELFGGFGGELGDSAVGGVFLRGRGDTIGVQSGVFGD</sequence>
<comment type="caution">
    <text evidence="1">The sequence shown here is derived from an EMBL/GenBank/DDBJ whole genome shotgun (WGS) entry which is preliminary data.</text>
</comment>
<dbReference type="Proteomes" id="UP000605568">
    <property type="component" value="Unassembled WGS sequence"/>
</dbReference>
<reference evidence="2" key="1">
    <citation type="journal article" date="2019" name="Int. J. Syst. Evol. Microbiol.">
        <title>The Global Catalogue of Microorganisms (GCM) 10K type strain sequencing project: providing services to taxonomists for standard genome sequencing and annotation.</title>
        <authorList>
            <consortium name="The Broad Institute Genomics Platform"/>
            <consortium name="The Broad Institute Genome Sequencing Center for Infectious Disease"/>
            <person name="Wu L."/>
            <person name="Ma J."/>
        </authorList>
    </citation>
    <scope>NUCLEOTIDE SEQUENCE [LARGE SCALE GENOMIC DNA]</scope>
    <source>
        <strain evidence="2">CGMCC 4.7367</strain>
    </source>
</reference>